<dbReference type="AlphaFoldDB" id="A0AAV9CJX7"/>
<feature type="domain" description="Nuclease associated modular" evidence="2">
    <location>
        <begin position="134"/>
        <end position="152"/>
    </location>
</feature>
<proteinExistence type="predicted"/>
<dbReference type="PANTHER" id="PTHR34199">
    <property type="entry name" value="NUMOD3 MOTIF FAMILY PROTEIN, EXPRESSED"/>
    <property type="match status" value="1"/>
</dbReference>
<dbReference type="GO" id="GO:0003677">
    <property type="term" value="F:DNA binding"/>
    <property type="evidence" value="ECO:0007669"/>
    <property type="project" value="InterPro"/>
</dbReference>
<gene>
    <name evidence="3" type="ORF">QJS10_CPB19g01997</name>
</gene>
<dbReference type="Proteomes" id="UP001180020">
    <property type="component" value="Unassembled WGS sequence"/>
</dbReference>
<keyword evidence="4" id="KW-1185">Reference proteome</keyword>
<dbReference type="Pfam" id="PF07460">
    <property type="entry name" value="NUMOD3"/>
    <property type="match status" value="1"/>
</dbReference>
<evidence type="ECO:0000259" key="2">
    <source>
        <dbReference type="Pfam" id="PF07460"/>
    </source>
</evidence>
<accession>A0AAV9CJX7</accession>
<feature type="compositionally biased region" description="Basic and acidic residues" evidence="1">
    <location>
        <begin position="117"/>
        <end position="129"/>
    </location>
</feature>
<evidence type="ECO:0000313" key="3">
    <source>
        <dbReference type="EMBL" id="KAK1288382.1"/>
    </source>
</evidence>
<evidence type="ECO:0000256" key="1">
    <source>
        <dbReference type="SAM" id="MobiDB-lite"/>
    </source>
</evidence>
<feature type="region of interest" description="Disordered" evidence="1">
    <location>
        <begin position="107"/>
        <end position="160"/>
    </location>
</feature>
<dbReference type="InterPro" id="IPR003611">
    <property type="entry name" value="NUMOD3"/>
</dbReference>
<name>A0AAV9CJX7_ACOCL</name>
<dbReference type="PANTHER" id="PTHR34199:SF2">
    <property type="entry name" value="NUMOD3 MOTIF FAMILY PROTEIN, EXPRESSED"/>
    <property type="match status" value="1"/>
</dbReference>
<organism evidence="3 4">
    <name type="scientific">Acorus calamus</name>
    <name type="common">Sweet flag</name>
    <dbReference type="NCBI Taxonomy" id="4465"/>
    <lineage>
        <taxon>Eukaryota</taxon>
        <taxon>Viridiplantae</taxon>
        <taxon>Streptophyta</taxon>
        <taxon>Embryophyta</taxon>
        <taxon>Tracheophyta</taxon>
        <taxon>Spermatophyta</taxon>
        <taxon>Magnoliopsida</taxon>
        <taxon>Liliopsida</taxon>
        <taxon>Acoraceae</taxon>
        <taxon>Acorus</taxon>
    </lineage>
</organism>
<protein>
    <recommendedName>
        <fullName evidence="2">Nuclease associated modular domain-containing protein</fullName>
    </recommendedName>
</protein>
<evidence type="ECO:0000313" key="4">
    <source>
        <dbReference type="Proteomes" id="UP001180020"/>
    </source>
</evidence>
<reference evidence="3" key="2">
    <citation type="submission" date="2023-06" db="EMBL/GenBank/DDBJ databases">
        <authorList>
            <person name="Ma L."/>
            <person name="Liu K.-W."/>
            <person name="Li Z."/>
            <person name="Hsiao Y.-Y."/>
            <person name="Qi Y."/>
            <person name="Fu T."/>
            <person name="Tang G."/>
            <person name="Zhang D."/>
            <person name="Sun W.-H."/>
            <person name="Liu D.-K."/>
            <person name="Li Y."/>
            <person name="Chen G.-Z."/>
            <person name="Liu X.-D."/>
            <person name="Liao X.-Y."/>
            <person name="Jiang Y.-T."/>
            <person name="Yu X."/>
            <person name="Hao Y."/>
            <person name="Huang J."/>
            <person name="Zhao X.-W."/>
            <person name="Ke S."/>
            <person name="Chen Y.-Y."/>
            <person name="Wu W.-L."/>
            <person name="Hsu J.-L."/>
            <person name="Lin Y.-F."/>
            <person name="Huang M.-D."/>
            <person name="Li C.-Y."/>
            <person name="Huang L."/>
            <person name="Wang Z.-W."/>
            <person name="Zhao X."/>
            <person name="Zhong W.-Y."/>
            <person name="Peng D.-H."/>
            <person name="Ahmad S."/>
            <person name="Lan S."/>
            <person name="Zhang J.-S."/>
            <person name="Tsai W.-C."/>
            <person name="Van De Peer Y."/>
            <person name="Liu Z.-J."/>
        </authorList>
    </citation>
    <scope>NUCLEOTIDE SEQUENCE</scope>
    <source>
        <strain evidence="3">CP</strain>
        <tissue evidence="3">Leaves</tissue>
    </source>
</reference>
<sequence>MKIGFGKSKLMHIAELHSSFCNHLGAPRAHILFYGKTPSKFAFGKNDGLAVPWKESIFIQRKTNYIPKCLERQTMQPVRAIATIEQKSFIQIEDRAMHEPNILLVSDSDAQTSHNTSSEDSHGMDDRERLRRMRISKANKGNVPWNKGRKHSAGGELRKL</sequence>
<dbReference type="EMBL" id="JAUJYO010000019">
    <property type="protein sequence ID" value="KAK1288382.1"/>
    <property type="molecule type" value="Genomic_DNA"/>
</dbReference>
<reference evidence="3" key="1">
    <citation type="journal article" date="2023" name="Nat. Commun.">
        <title>Diploid and tetraploid genomes of Acorus and the evolution of monocots.</title>
        <authorList>
            <person name="Ma L."/>
            <person name="Liu K.W."/>
            <person name="Li Z."/>
            <person name="Hsiao Y.Y."/>
            <person name="Qi Y."/>
            <person name="Fu T."/>
            <person name="Tang G.D."/>
            <person name="Zhang D."/>
            <person name="Sun W.H."/>
            <person name="Liu D.K."/>
            <person name="Li Y."/>
            <person name="Chen G.Z."/>
            <person name="Liu X.D."/>
            <person name="Liao X.Y."/>
            <person name="Jiang Y.T."/>
            <person name="Yu X."/>
            <person name="Hao Y."/>
            <person name="Huang J."/>
            <person name="Zhao X.W."/>
            <person name="Ke S."/>
            <person name="Chen Y.Y."/>
            <person name="Wu W.L."/>
            <person name="Hsu J.L."/>
            <person name="Lin Y.F."/>
            <person name="Huang M.D."/>
            <person name="Li C.Y."/>
            <person name="Huang L."/>
            <person name="Wang Z.W."/>
            <person name="Zhao X."/>
            <person name="Zhong W.Y."/>
            <person name="Peng D.H."/>
            <person name="Ahmad S."/>
            <person name="Lan S."/>
            <person name="Zhang J.S."/>
            <person name="Tsai W.C."/>
            <person name="Van de Peer Y."/>
            <person name="Liu Z.J."/>
        </authorList>
    </citation>
    <scope>NUCLEOTIDE SEQUENCE</scope>
    <source>
        <strain evidence="3">CP</strain>
    </source>
</reference>
<comment type="caution">
    <text evidence="3">The sequence shown here is derived from an EMBL/GenBank/DDBJ whole genome shotgun (WGS) entry which is preliminary data.</text>
</comment>